<evidence type="ECO:0000259" key="1">
    <source>
        <dbReference type="Pfam" id="PF22589"/>
    </source>
</evidence>
<organism evidence="2 3">
    <name type="scientific">Acipenser ruthenus</name>
    <name type="common">Sterlet sturgeon</name>
    <dbReference type="NCBI Taxonomy" id="7906"/>
    <lineage>
        <taxon>Eukaryota</taxon>
        <taxon>Metazoa</taxon>
        <taxon>Chordata</taxon>
        <taxon>Craniata</taxon>
        <taxon>Vertebrata</taxon>
        <taxon>Euteleostomi</taxon>
        <taxon>Actinopterygii</taxon>
        <taxon>Chondrostei</taxon>
        <taxon>Acipenseriformes</taxon>
        <taxon>Acipenseridae</taxon>
        <taxon>Acipenser</taxon>
    </lineage>
</organism>
<dbReference type="AlphaFoldDB" id="A0A444UJ84"/>
<dbReference type="OrthoDB" id="410807at2759"/>
<dbReference type="PANTHER" id="PTHR35826">
    <property type="entry name" value="PROTEIN ATP6V1FNB-LIKE"/>
    <property type="match status" value="1"/>
</dbReference>
<evidence type="ECO:0000313" key="2">
    <source>
        <dbReference type="EMBL" id="RXM35223.1"/>
    </source>
</evidence>
<gene>
    <name evidence="2" type="ORF">EOD39_13198</name>
</gene>
<dbReference type="Proteomes" id="UP000289886">
    <property type="component" value="Unassembled WGS sequence"/>
</dbReference>
<feature type="domain" description="Sperm microtubule inner protein 1 C-terminal" evidence="1">
    <location>
        <begin position="55"/>
        <end position="169"/>
    </location>
</feature>
<proteinExistence type="predicted"/>
<dbReference type="PANTHER" id="PTHR35826:SF5">
    <property type="entry name" value="GENE 45521-RELATED"/>
    <property type="match status" value="1"/>
</dbReference>
<reference evidence="2 3" key="1">
    <citation type="submission" date="2019-01" db="EMBL/GenBank/DDBJ databases">
        <title>Draft Genome and Complete Hox-Cluster Characterization of the Sterlet Sturgeon (Acipenser ruthenus).</title>
        <authorList>
            <person name="Wei Q."/>
        </authorList>
    </citation>
    <scope>NUCLEOTIDE SEQUENCE [LARGE SCALE GENOMIC DNA]</scope>
    <source>
        <strain evidence="2">WHYD16114868_AA</strain>
        <tissue evidence="2">Blood</tissue>
    </source>
</reference>
<dbReference type="EMBL" id="SCEB01214456">
    <property type="protein sequence ID" value="RXM35223.1"/>
    <property type="molecule type" value="Genomic_DNA"/>
</dbReference>
<evidence type="ECO:0000313" key="3">
    <source>
        <dbReference type="Proteomes" id="UP000289886"/>
    </source>
</evidence>
<keyword evidence="3" id="KW-1185">Reference proteome</keyword>
<comment type="caution">
    <text evidence="2">The sequence shown here is derived from an EMBL/GenBank/DDBJ whole genome shotgun (WGS) entry which is preliminary data.</text>
</comment>
<dbReference type="InterPro" id="IPR054323">
    <property type="entry name" value="SPMIP1_C"/>
</dbReference>
<protein>
    <recommendedName>
        <fullName evidence="1">Sperm microtubule inner protein 1 C-terminal domain-containing protein</fullName>
    </recommendedName>
</protein>
<dbReference type="Pfam" id="PF22589">
    <property type="entry name" value="SPMIP1"/>
    <property type="match status" value="1"/>
</dbReference>
<name>A0A444UJ84_ACIRT</name>
<sequence>MRDLLTTQKQNCYRELIEKEVYTRLAWKVKYGQEYSRGPSLRGLKASEVPKLPAPRTVLPPVMCTQKPEELAVAQTTETGLQPDMRPVTPQIRSTLYQGFSKEGKGRNLYLQQRSQKSPDEKFQHPVLSSWEYGWRLGELVKEVKKPVYGRSGLVKDTFYARNGIFNSPAPTDRLG</sequence>
<accession>A0A444UJ84</accession>